<feature type="compositionally biased region" description="Pro residues" evidence="1">
    <location>
        <begin position="49"/>
        <end position="67"/>
    </location>
</feature>
<organism evidence="2 3">
    <name type="scientific">Eumeta variegata</name>
    <name type="common">Bagworm moth</name>
    <name type="synonym">Eumeta japonica</name>
    <dbReference type="NCBI Taxonomy" id="151549"/>
    <lineage>
        <taxon>Eukaryota</taxon>
        <taxon>Metazoa</taxon>
        <taxon>Ecdysozoa</taxon>
        <taxon>Arthropoda</taxon>
        <taxon>Hexapoda</taxon>
        <taxon>Insecta</taxon>
        <taxon>Pterygota</taxon>
        <taxon>Neoptera</taxon>
        <taxon>Endopterygota</taxon>
        <taxon>Lepidoptera</taxon>
        <taxon>Glossata</taxon>
        <taxon>Ditrysia</taxon>
        <taxon>Tineoidea</taxon>
        <taxon>Psychidae</taxon>
        <taxon>Oiketicinae</taxon>
        <taxon>Eumeta</taxon>
    </lineage>
</organism>
<protein>
    <submittedName>
        <fullName evidence="2">Uncharacterized protein</fullName>
    </submittedName>
</protein>
<proteinExistence type="predicted"/>
<evidence type="ECO:0000256" key="1">
    <source>
        <dbReference type="SAM" id="MobiDB-lite"/>
    </source>
</evidence>
<feature type="region of interest" description="Disordered" evidence="1">
    <location>
        <begin position="26"/>
        <end position="71"/>
    </location>
</feature>
<sequence>MRVWWIGSITPPAATTAEPIVLTSPVPRKRSKKNTAPALVLPTVQLTPPATPAPETPAPSTPAPPTPILTRRQEDYDEDIEVEPVDGEMSLAAMLRDGREEDDYDYDEY</sequence>
<accession>A0A4C1YZ61</accession>
<name>A0A4C1YZ61_EUMVA</name>
<evidence type="ECO:0000313" key="2">
    <source>
        <dbReference type="EMBL" id="GBP80094.1"/>
    </source>
</evidence>
<dbReference type="AlphaFoldDB" id="A0A4C1YZ61"/>
<gene>
    <name evidence="2" type="ORF">EVAR_22017_1</name>
</gene>
<dbReference type="Proteomes" id="UP000299102">
    <property type="component" value="Unassembled WGS sequence"/>
</dbReference>
<comment type="caution">
    <text evidence="2">The sequence shown here is derived from an EMBL/GenBank/DDBJ whole genome shotgun (WGS) entry which is preliminary data.</text>
</comment>
<keyword evidence="3" id="KW-1185">Reference proteome</keyword>
<dbReference type="EMBL" id="BGZK01001445">
    <property type="protein sequence ID" value="GBP80094.1"/>
    <property type="molecule type" value="Genomic_DNA"/>
</dbReference>
<evidence type="ECO:0000313" key="3">
    <source>
        <dbReference type="Proteomes" id="UP000299102"/>
    </source>
</evidence>
<reference evidence="2 3" key="1">
    <citation type="journal article" date="2019" name="Commun. Biol.">
        <title>The bagworm genome reveals a unique fibroin gene that provides high tensile strength.</title>
        <authorList>
            <person name="Kono N."/>
            <person name="Nakamura H."/>
            <person name="Ohtoshi R."/>
            <person name="Tomita M."/>
            <person name="Numata K."/>
            <person name="Arakawa K."/>
        </authorList>
    </citation>
    <scope>NUCLEOTIDE SEQUENCE [LARGE SCALE GENOMIC DNA]</scope>
</reference>